<comment type="caution">
    <text evidence="1">The sequence shown here is derived from an EMBL/GenBank/DDBJ whole genome shotgun (WGS) entry which is preliminary data.</text>
</comment>
<organism evidence="1 2">
    <name type="scientific">Cohnella pontilimi</name>
    <dbReference type="NCBI Taxonomy" id="2564100"/>
    <lineage>
        <taxon>Bacteria</taxon>
        <taxon>Bacillati</taxon>
        <taxon>Bacillota</taxon>
        <taxon>Bacilli</taxon>
        <taxon>Bacillales</taxon>
        <taxon>Paenibacillaceae</taxon>
        <taxon>Cohnella</taxon>
    </lineage>
</organism>
<dbReference type="OrthoDB" id="9934117at2"/>
<keyword evidence="2" id="KW-1185">Reference proteome</keyword>
<dbReference type="Proteomes" id="UP000309673">
    <property type="component" value="Unassembled WGS sequence"/>
</dbReference>
<reference evidence="1 2" key="1">
    <citation type="submission" date="2019-04" db="EMBL/GenBank/DDBJ databases">
        <title>Cohnella sp. nov., isolated from soil.</title>
        <authorList>
            <person name="Kim W."/>
        </authorList>
    </citation>
    <scope>NUCLEOTIDE SEQUENCE [LARGE SCALE GENOMIC DNA]</scope>
    <source>
        <strain evidence="1 2">CAU 1483</strain>
    </source>
</reference>
<dbReference type="AlphaFoldDB" id="A0A4V5LT23"/>
<evidence type="ECO:0000313" key="2">
    <source>
        <dbReference type="Proteomes" id="UP000309673"/>
    </source>
</evidence>
<dbReference type="EMBL" id="SUPK01000001">
    <property type="protein sequence ID" value="TJY44049.1"/>
    <property type="molecule type" value="Genomic_DNA"/>
</dbReference>
<sequence length="64" mass="7347">MKTAFEAVLTDIVMRDKTETIWQWVCTQIGQALQNTELARNTEEDPLDTVIDIVSHLKRSRLSS</sequence>
<gene>
    <name evidence="1" type="ORF">E5161_01230</name>
</gene>
<dbReference type="RefSeq" id="WP_136775769.1">
    <property type="nucleotide sequence ID" value="NZ_SUPK01000001.1"/>
</dbReference>
<protein>
    <submittedName>
        <fullName evidence="1">Uncharacterized protein</fullName>
    </submittedName>
</protein>
<name>A0A4V5LT23_9BACL</name>
<proteinExistence type="predicted"/>
<evidence type="ECO:0000313" key="1">
    <source>
        <dbReference type="EMBL" id="TJY44049.1"/>
    </source>
</evidence>
<accession>A0A4V5LT23</accession>